<reference evidence="1" key="1">
    <citation type="submission" date="2021-05" db="EMBL/GenBank/DDBJ databases">
        <authorList>
            <person name="Pan Q."/>
            <person name="Jouanno E."/>
            <person name="Zahm M."/>
            <person name="Klopp C."/>
            <person name="Cabau C."/>
            <person name="Louis A."/>
            <person name="Berthelot C."/>
            <person name="Parey E."/>
            <person name="Roest Crollius H."/>
            <person name="Montfort J."/>
            <person name="Robinson-Rechavi M."/>
            <person name="Bouchez O."/>
            <person name="Lampietro C."/>
            <person name="Lopez Roques C."/>
            <person name="Donnadieu C."/>
            <person name="Postlethwait J."/>
            <person name="Bobe J."/>
            <person name="Dillon D."/>
            <person name="Chandos A."/>
            <person name="von Hippel F."/>
            <person name="Guiguen Y."/>
        </authorList>
    </citation>
    <scope>NUCLEOTIDE SEQUENCE</scope>
    <source>
        <strain evidence="1">YG-Jan2019</strain>
    </source>
</reference>
<gene>
    <name evidence="1" type="ORF">DPEC_G00340940</name>
</gene>
<evidence type="ECO:0000313" key="2">
    <source>
        <dbReference type="Proteomes" id="UP001157502"/>
    </source>
</evidence>
<keyword evidence="2" id="KW-1185">Reference proteome</keyword>
<proteinExistence type="predicted"/>
<organism evidence="1 2">
    <name type="scientific">Dallia pectoralis</name>
    <name type="common">Alaska blackfish</name>
    <dbReference type="NCBI Taxonomy" id="75939"/>
    <lineage>
        <taxon>Eukaryota</taxon>
        <taxon>Metazoa</taxon>
        <taxon>Chordata</taxon>
        <taxon>Craniata</taxon>
        <taxon>Vertebrata</taxon>
        <taxon>Euteleostomi</taxon>
        <taxon>Actinopterygii</taxon>
        <taxon>Neopterygii</taxon>
        <taxon>Teleostei</taxon>
        <taxon>Protacanthopterygii</taxon>
        <taxon>Esociformes</taxon>
        <taxon>Umbridae</taxon>
        <taxon>Dallia</taxon>
    </lineage>
</organism>
<dbReference type="Proteomes" id="UP001157502">
    <property type="component" value="Chromosome 34"/>
</dbReference>
<evidence type="ECO:0000313" key="1">
    <source>
        <dbReference type="EMBL" id="KAJ7986542.1"/>
    </source>
</evidence>
<protein>
    <submittedName>
        <fullName evidence="1">Uncharacterized protein</fullName>
    </submittedName>
</protein>
<accession>A0ACC2F5C1</accession>
<dbReference type="EMBL" id="CM055761">
    <property type="protein sequence ID" value="KAJ7986542.1"/>
    <property type="molecule type" value="Genomic_DNA"/>
</dbReference>
<name>A0ACC2F5C1_DALPE</name>
<sequence>MPYGTLWRHSQSTTICTWNTSGLCGASTPVTHNGRSSPSTAIPPRYVTDTPPELPIDTPILPASCVVGHVSWDIHTDIQRAVRQDPTPARSPRGDDQSASERGNGW</sequence>
<comment type="caution">
    <text evidence="1">The sequence shown here is derived from an EMBL/GenBank/DDBJ whole genome shotgun (WGS) entry which is preliminary data.</text>
</comment>